<comment type="cofactor">
    <cofactor evidence="15 18">
        <name>Zn(2+)</name>
        <dbReference type="ChEBI" id="CHEBI:29105"/>
    </cofactor>
    <text evidence="15 18">Binds 1 zinc ion.</text>
</comment>
<feature type="binding site" evidence="17">
    <location>
        <position position="293"/>
    </location>
    <ligand>
        <name>substrate</name>
    </ligand>
</feature>
<dbReference type="RefSeq" id="WP_123608201.1">
    <property type="nucleotide sequence ID" value="NZ_RJVG01000002.1"/>
</dbReference>
<dbReference type="Pfam" id="PF00383">
    <property type="entry name" value="dCMP_cyt_deam_1"/>
    <property type="match status" value="1"/>
</dbReference>
<evidence type="ECO:0000256" key="14">
    <source>
        <dbReference type="ARBA" id="ARBA00049886"/>
    </source>
</evidence>
<evidence type="ECO:0000256" key="10">
    <source>
        <dbReference type="ARBA" id="ARBA00022857"/>
    </source>
</evidence>
<comment type="similarity">
    <text evidence="4 15">In the N-terminal section; belongs to the cytidine and deoxycytidylate deaminase family.</text>
</comment>
<evidence type="ECO:0000256" key="2">
    <source>
        <dbReference type="ARBA" id="ARBA00004882"/>
    </source>
</evidence>
<evidence type="ECO:0000256" key="17">
    <source>
        <dbReference type="PIRSR" id="PIRSR006769-2"/>
    </source>
</evidence>
<dbReference type="GO" id="GO:0050661">
    <property type="term" value="F:NADP binding"/>
    <property type="evidence" value="ECO:0007669"/>
    <property type="project" value="InterPro"/>
</dbReference>
<keyword evidence="8 15" id="KW-0378">Hydrolase</keyword>
<dbReference type="CDD" id="cd01284">
    <property type="entry name" value="Riboflavin_deaminase-reductase"/>
    <property type="match status" value="1"/>
</dbReference>
<accession>A0A3N1XV53</accession>
<dbReference type="NCBIfam" id="TIGR00326">
    <property type="entry name" value="eubact_ribD"/>
    <property type="match status" value="1"/>
</dbReference>
<dbReference type="InterPro" id="IPR016192">
    <property type="entry name" value="APOBEC/CMP_deaminase_Zn-bd"/>
</dbReference>
<dbReference type="InterPro" id="IPR011549">
    <property type="entry name" value="RibD_C"/>
</dbReference>
<evidence type="ECO:0000256" key="16">
    <source>
        <dbReference type="PIRSR" id="PIRSR006769-1"/>
    </source>
</evidence>
<dbReference type="EC" id="1.1.1.193" evidence="15"/>
<dbReference type="FunFam" id="3.40.140.10:FF:000025">
    <property type="entry name" value="Riboflavin biosynthesis protein RibD"/>
    <property type="match status" value="1"/>
</dbReference>
<keyword evidence="21" id="KW-1185">Reference proteome</keyword>
<feature type="binding site" evidence="17">
    <location>
        <position position="205"/>
    </location>
    <ligand>
        <name>substrate</name>
    </ligand>
</feature>
<dbReference type="InterPro" id="IPR050765">
    <property type="entry name" value="Riboflavin_Biosynth_HTPR"/>
</dbReference>
<dbReference type="InterPro" id="IPR002734">
    <property type="entry name" value="RibDG_C"/>
</dbReference>
<evidence type="ECO:0000256" key="11">
    <source>
        <dbReference type="ARBA" id="ARBA00023002"/>
    </source>
</evidence>
<dbReference type="InterPro" id="IPR004794">
    <property type="entry name" value="Eubact_RibD"/>
</dbReference>
<dbReference type="InterPro" id="IPR016193">
    <property type="entry name" value="Cytidine_deaminase-like"/>
</dbReference>
<dbReference type="Proteomes" id="UP000273083">
    <property type="component" value="Unassembled WGS sequence"/>
</dbReference>
<feature type="domain" description="CMP/dCMP-type deaminase" evidence="19">
    <location>
        <begin position="2"/>
        <end position="124"/>
    </location>
</feature>
<name>A0A3N1XV53_9FIRM</name>
<dbReference type="PANTHER" id="PTHR38011:SF7">
    <property type="entry name" value="2,5-DIAMINO-6-RIBOSYLAMINO-4(3H)-PYRIMIDINONE 5'-PHOSPHATE REDUCTASE"/>
    <property type="match status" value="1"/>
</dbReference>
<feature type="active site" description="Proton donor" evidence="16">
    <location>
        <position position="53"/>
    </location>
</feature>
<dbReference type="PROSITE" id="PS00903">
    <property type="entry name" value="CYT_DCMP_DEAMINASES_1"/>
    <property type="match status" value="1"/>
</dbReference>
<comment type="function">
    <text evidence="1 15">Converts 2,5-diamino-6-(ribosylamino)-4(3h)-pyrimidinone 5'-phosphate into 5-amino-6-(ribosylamino)-2,4(1h,3h)-pyrimidinedione 5'-phosphate.</text>
</comment>
<dbReference type="PANTHER" id="PTHR38011">
    <property type="entry name" value="DIHYDROFOLATE REDUCTASE FAMILY PROTEIN (AFU_ORTHOLOGUE AFUA_8G06820)"/>
    <property type="match status" value="1"/>
</dbReference>
<feature type="binding site" evidence="17">
    <location>
        <position position="169"/>
    </location>
    <ligand>
        <name>NADP(+)</name>
        <dbReference type="ChEBI" id="CHEBI:58349"/>
    </ligand>
</feature>
<evidence type="ECO:0000256" key="1">
    <source>
        <dbReference type="ARBA" id="ARBA00002151"/>
    </source>
</evidence>
<dbReference type="UniPathway" id="UPA00275">
    <property type="reaction ID" value="UER00401"/>
</dbReference>
<comment type="pathway">
    <text evidence="3 15">Cofactor biosynthesis; riboflavin biosynthesis; 5-amino-6-(D-ribitylamino)uracil from GTP: step 3/4.</text>
</comment>
<evidence type="ECO:0000313" key="20">
    <source>
        <dbReference type="EMBL" id="ROR30500.1"/>
    </source>
</evidence>
<dbReference type="SUPFAM" id="SSF53927">
    <property type="entry name" value="Cytidine deaminase-like"/>
    <property type="match status" value="1"/>
</dbReference>
<feature type="binding site" evidence="17">
    <location>
        <position position="197"/>
    </location>
    <ligand>
        <name>NADP(+)</name>
        <dbReference type="ChEBI" id="CHEBI:58349"/>
    </ligand>
</feature>
<evidence type="ECO:0000256" key="18">
    <source>
        <dbReference type="PIRSR" id="PIRSR006769-3"/>
    </source>
</evidence>
<keyword evidence="7 15" id="KW-0479">Metal-binding</keyword>
<dbReference type="InterPro" id="IPR002125">
    <property type="entry name" value="CMP_dCMP_dom"/>
</dbReference>
<evidence type="ECO:0000256" key="3">
    <source>
        <dbReference type="ARBA" id="ARBA00004910"/>
    </source>
</evidence>
<comment type="caution">
    <text evidence="20">The sequence shown here is derived from an EMBL/GenBank/DDBJ whole genome shotgun (WGS) entry which is preliminary data.</text>
</comment>
<comment type="pathway">
    <text evidence="2 15">Cofactor biosynthesis; riboflavin biosynthesis; 5-amino-6-(D-ribitylamino)uracil from GTP: step 2/4.</text>
</comment>
<feature type="binding site" evidence="17">
    <location>
        <begin position="295"/>
        <end position="301"/>
    </location>
    <ligand>
        <name>NADP(+)</name>
        <dbReference type="ChEBI" id="CHEBI:58349"/>
    </ligand>
</feature>
<feature type="binding site" evidence="18">
    <location>
        <position position="76"/>
    </location>
    <ligand>
        <name>Zn(2+)</name>
        <dbReference type="ChEBI" id="CHEBI:29105"/>
        <note>catalytic</note>
    </ligand>
</feature>
<evidence type="ECO:0000256" key="13">
    <source>
        <dbReference type="ARBA" id="ARBA00049861"/>
    </source>
</evidence>
<dbReference type="InterPro" id="IPR024072">
    <property type="entry name" value="DHFR-like_dom_sf"/>
</dbReference>
<dbReference type="AlphaFoldDB" id="A0A3N1XV53"/>
<proteinExistence type="inferred from homology"/>
<dbReference type="Pfam" id="PF01872">
    <property type="entry name" value="RibD_C"/>
    <property type="match status" value="1"/>
</dbReference>
<dbReference type="EC" id="3.5.4.26" evidence="15"/>
<feature type="binding site" evidence="17">
    <location>
        <position position="201"/>
    </location>
    <ligand>
        <name>NADP(+)</name>
        <dbReference type="ChEBI" id="CHEBI:58349"/>
    </ligand>
</feature>
<dbReference type="Gene3D" id="3.40.430.10">
    <property type="entry name" value="Dihydrofolate Reductase, subunit A"/>
    <property type="match status" value="1"/>
</dbReference>
<dbReference type="SUPFAM" id="SSF53597">
    <property type="entry name" value="Dihydrofolate reductase-like"/>
    <property type="match status" value="1"/>
</dbReference>
<dbReference type="Gene3D" id="3.40.140.10">
    <property type="entry name" value="Cytidine Deaminase, domain 2"/>
    <property type="match status" value="1"/>
</dbReference>
<keyword evidence="12" id="KW-0511">Multifunctional enzyme</keyword>
<feature type="binding site" evidence="18">
    <location>
        <position position="85"/>
    </location>
    <ligand>
        <name>Zn(2+)</name>
        <dbReference type="ChEBI" id="CHEBI:29105"/>
        <note>catalytic</note>
    </ligand>
</feature>
<evidence type="ECO:0000256" key="12">
    <source>
        <dbReference type="ARBA" id="ARBA00023268"/>
    </source>
</evidence>
<evidence type="ECO:0000256" key="15">
    <source>
        <dbReference type="PIRNR" id="PIRNR006769"/>
    </source>
</evidence>
<dbReference type="GO" id="GO:0008270">
    <property type="term" value="F:zinc ion binding"/>
    <property type="evidence" value="ECO:0007669"/>
    <property type="project" value="InterPro"/>
</dbReference>
<dbReference type="GO" id="GO:0008835">
    <property type="term" value="F:diaminohydroxyphosphoribosylaminopyrimidine deaminase activity"/>
    <property type="evidence" value="ECO:0007669"/>
    <property type="project" value="UniProtKB-EC"/>
</dbReference>
<dbReference type="PIRSF" id="PIRSF006769">
    <property type="entry name" value="RibD"/>
    <property type="match status" value="1"/>
</dbReference>
<keyword evidence="6 15" id="KW-0686">Riboflavin biosynthesis</keyword>
<evidence type="ECO:0000256" key="6">
    <source>
        <dbReference type="ARBA" id="ARBA00022619"/>
    </source>
</evidence>
<dbReference type="NCBIfam" id="TIGR00227">
    <property type="entry name" value="ribD_Cterm"/>
    <property type="match status" value="1"/>
</dbReference>
<sequence>MENDQYYMEKAIELAKKGIGKVNPNPMVGAVIVKHGVIIGEGYHEKYGCLHAERMALDKCNEDPKDSTLYVTLEPCCHFGKTPPCTDAIIKSKIKRVVIGIKDPNELVSGKGIEILKSHGIQVDTGVLGKECLELNKKFFHYILTKTPFVLMKYAMTVDGKIGTNTGNSKWITGEEARRHVHELRNELSGIMVGIKTVLTDDPLLTCRIPEGRNPIRIICDSHLRIPLYSKIVKTAKDIPTIVATISKDYDKRKILEGFNIKVLPVRESNGRIDLNDLLIQLGTMGIDSILLEGGATLNESALSSGIVNRLNVYIAPKIFGGTISPSPIEGTGISEIEEAYLLTRNKISVIGDDILLQYDVEVKKCLQD</sequence>
<keyword evidence="9 15" id="KW-0862">Zinc</keyword>
<evidence type="ECO:0000256" key="7">
    <source>
        <dbReference type="ARBA" id="ARBA00022723"/>
    </source>
</evidence>
<dbReference type="OrthoDB" id="9800865at2"/>
<keyword evidence="11 15" id="KW-0560">Oxidoreductase</keyword>
<evidence type="ECO:0000259" key="19">
    <source>
        <dbReference type="PROSITE" id="PS51747"/>
    </source>
</evidence>
<feature type="binding site" evidence="17">
    <location>
        <position position="171"/>
    </location>
    <ligand>
        <name>NADP(+)</name>
        <dbReference type="ChEBI" id="CHEBI:58349"/>
    </ligand>
</feature>
<dbReference type="PROSITE" id="PS51747">
    <property type="entry name" value="CYT_DCMP_DEAMINASES_2"/>
    <property type="match status" value="1"/>
</dbReference>
<feature type="binding site" evidence="17">
    <location>
        <position position="208"/>
    </location>
    <ligand>
        <name>substrate</name>
    </ligand>
</feature>
<evidence type="ECO:0000256" key="5">
    <source>
        <dbReference type="ARBA" id="ARBA00007417"/>
    </source>
</evidence>
<evidence type="ECO:0000313" key="21">
    <source>
        <dbReference type="Proteomes" id="UP000273083"/>
    </source>
</evidence>
<dbReference type="GO" id="GO:0009231">
    <property type="term" value="P:riboflavin biosynthetic process"/>
    <property type="evidence" value="ECO:0007669"/>
    <property type="project" value="UniProtKB-UniPathway"/>
</dbReference>
<feature type="binding site" evidence="18">
    <location>
        <position position="51"/>
    </location>
    <ligand>
        <name>Zn(2+)</name>
        <dbReference type="ChEBI" id="CHEBI:29105"/>
        <note>catalytic</note>
    </ligand>
</feature>
<dbReference type="EMBL" id="RJVG01000002">
    <property type="protein sequence ID" value="ROR30500.1"/>
    <property type="molecule type" value="Genomic_DNA"/>
</dbReference>
<organism evidence="20 21">
    <name type="scientific">Mobilisporobacter senegalensis</name>
    <dbReference type="NCBI Taxonomy" id="1329262"/>
    <lineage>
        <taxon>Bacteria</taxon>
        <taxon>Bacillati</taxon>
        <taxon>Bacillota</taxon>
        <taxon>Clostridia</taxon>
        <taxon>Lachnospirales</taxon>
        <taxon>Lachnospiraceae</taxon>
        <taxon>Mobilisporobacter</taxon>
    </lineage>
</organism>
<evidence type="ECO:0000256" key="4">
    <source>
        <dbReference type="ARBA" id="ARBA00005259"/>
    </source>
</evidence>
<feature type="binding site" evidence="17">
    <location>
        <position position="155"/>
    </location>
    <ligand>
        <name>NADP(+)</name>
        <dbReference type="ChEBI" id="CHEBI:58349"/>
    </ligand>
</feature>
<feature type="binding site" evidence="17">
    <location>
        <position position="185"/>
    </location>
    <ligand>
        <name>substrate</name>
    </ligand>
</feature>
<comment type="catalytic activity">
    <reaction evidence="14 15">
        <text>2,5-diamino-6-hydroxy-4-(5-phosphoribosylamino)-pyrimidine + H2O + H(+) = 5-amino-6-(5-phospho-D-ribosylamino)uracil + NH4(+)</text>
        <dbReference type="Rhea" id="RHEA:21868"/>
        <dbReference type="ChEBI" id="CHEBI:15377"/>
        <dbReference type="ChEBI" id="CHEBI:15378"/>
        <dbReference type="ChEBI" id="CHEBI:28938"/>
        <dbReference type="ChEBI" id="CHEBI:58453"/>
        <dbReference type="ChEBI" id="CHEBI:58614"/>
        <dbReference type="EC" id="3.5.4.26"/>
    </reaction>
</comment>
<keyword evidence="10 15" id="KW-0521">NADP</keyword>
<dbReference type="GO" id="GO:0008703">
    <property type="term" value="F:5-amino-6-(5-phosphoribosylamino)uracil reductase activity"/>
    <property type="evidence" value="ECO:0007669"/>
    <property type="project" value="UniProtKB-EC"/>
</dbReference>
<gene>
    <name evidence="20" type="ORF">EDD66_102152</name>
</gene>
<comment type="catalytic activity">
    <reaction evidence="13 15">
        <text>5-amino-6-(5-phospho-D-ribitylamino)uracil + NADP(+) = 5-amino-6-(5-phospho-D-ribosylamino)uracil + NADPH + H(+)</text>
        <dbReference type="Rhea" id="RHEA:17845"/>
        <dbReference type="ChEBI" id="CHEBI:15378"/>
        <dbReference type="ChEBI" id="CHEBI:57783"/>
        <dbReference type="ChEBI" id="CHEBI:58349"/>
        <dbReference type="ChEBI" id="CHEBI:58421"/>
        <dbReference type="ChEBI" id="CHEBI:58453"/>
        <dbReference type="EC" id="1.1.1.193"/>
    </reaction>
</comment>
<comment type="similarity">
    <text evidence="5 15">In the C-terminal section; belongs to the HTP reductase family.</text>
</comment>
<reference evidence="20 21" key="1">
    <citation type="submission" date="2018-11" db="EMBL/GenBank/DDBJ databases">
        <title>Genomic Encyclopedia of Type Strains, Phase IV (KMG-IV): sequencing the most valuable type-strain genomes for metagenomic binning, comparative biology and taxonomic classification.</title>
        <authorList>
            <person name="Goeker M."/>
        </authorList>
    </citation>
    <scope>NUCLEOTIDE SEQUENCE [LARGE SCALE GENOMIC DNA]</scope>
    <source>
        <strain evidence="20 21">DSM 26537</strain>
    </source>
</reference>
<protein>
    <recommendedName>
        <fullName evidence="15">Riboflavin biosynthesis protein RibD</fullName>
    </recommendedName>
    <domain>
        <recommendedName>
            <fullName evidence="15">Diaminohydroxyphosphoribosylaminopyrimidine deaminase</fullName>
            <shortName evidence="15">DRAP deaminase</shortName>
            <ecNumber evidence="15">3.5.4.26</ecNumber>
        </recommendedName>
        <alternativeName>
            <fullName evidence="15">Riboflavin-specific deaminase</fullName>
        </alternativeName>
    </domain>
    <domain>
        <recommendedName>
            <fullName evidence="15">5-amino-6-(5-phosphoribosylamino)uracil reductase</fullName>
            <ecNumber evidence="15">1.1.1.193</ecNumber>
        </recommendedName>
        <alternativeName>
            <fullName evidence="15">HTP reductase</fullName>
        </alternativeName>
    </domain>
</protein>
<evidence type="ECO:0000256" key="9">
    <source>
        <dbReference type="ARBA" id="ARBA00022833"/>
    </source>
</evidence>
<evidence type="ECO:0000256" key="8">
    <source>
        <dbReference type="ARBA" id="ARBA00022801"/>
    </source>
</evidence>
<feature type="binding site" evidence="17">
    <location>
        <position position="222"/>
    </location>
    <ligand>
        <name>NADP(+)</name>
        <dbReference type="ChEBI" id="CHEBI:58349"/>
    </ligand>
</feature>